<dbReference type="STRING" id="1121420.SAMN02746098_00797"/>
<name>A0A1M5SAE7_9FIRM</name>
<dbReference type="OrthoDB" id="9800332at2"/>
<proteinExistence type="predicted"/>
<protein>
    <submittedName>
        <fullName evidence="1">Adenylate kinase</fullName>
    </submittedName>
</protein>
<gene>
    <name evidence="1" type="ORF">SAMN02746098_00797</name>
</gene>
<dbReference type="Proteomes" id="UP000183954">
    <property type="component" value="Unassembled WGS sequence"/>
</dbReference>
<dbReference type="SUPFAM" id="SSF52540">
    <property type="entry name" value="P-loop containing nucleoside triphosphate hydrolases"/>
    <property type="match status" value="1"/>
</dbReference>
<dbReference type="GO" id="GO:0016301">
    <property type="term" value="F:kinase activity"/>
    <property type="evidence" value="ECO:0007669"/>
    <property type="project" value="UniProtKB-KW"/>
</dbReference>
<dbReference type="RefSeq" id="WP_073028010.1">
    <property type="nucleotide sequence ID" value="NZ_FQXJ01000003.1"/>
</dbReference>
<dbReference type="InterPro" id="IPR027417">
    <property type="entry name" value="P-loop_NTPase"/>
</dbReference>
<dbReference type="InterPro" id="IPR052922">
    <property type="entry name" value="Cytidylate_Kinase-2"/>
</dbReference>
<evidence type="ECO:0000313" key="2">
    <source>
        <dbReference type="Proteomes" id="UP000183954"/>
    </source>
</evidence>
<sequence>MIKRIHILGASASGTTTLAKALSKEIGYCHFDTDDYFWTSTDVPFTQKRKIEERQELLKKDLNSTSKWILSGSLCGWGDIFIPYFDLVVYLSLPKEIRIKRLIERDRQRYGMEIEQSGKMYQMHKEFVEWASKYDEAGPDMRSKALHDLWLSKLPCPILKIEGDKTVEERTNIVKEHLKRLDM</sequence>
<dbReference type="EMBL" id="FQXJ01000003">
    <property type="protein sequence ID" value="SHH35602.1"/>
    <property type="molecule type" value="Genomic_DNA"/>
</dbReference>
<keyword evidence="2" id="KW-1185">Reference proteome</keyword>
<dbReference type="AlphaFoldDB" id="A0A1M5SAE7"/>
<keyword evidence="1" id="KW-0808">Transferase</keyword>
<organism evidence="1 2">
    <name type="scientific">Desulfosporosinus lacus DSM 15449</name>
    <dbReference type="NCBI Taxonomy" id="1121420"/>
    <lineage>
        <taxon>Bacteria</taxon>
        <taxon>Bacillati</taxon>
        <taxon>Bacillota</taxon>
        <taxon>Clostridia</taxon>
        <taxon>Eubacteriales</taxon>
        <taxon>Desulfitobacteriaceae</taxon>
        <taxon>Desulfosporosinus</taxon>
    </lineage>
</organism>
<evidence type="ECO:0000313" key="1">
    <source>
        <dbReference type="EMBL" id="SHH35602.1"/>
    </source>
</evidence>
<dbReference type="PANTHER" id="PTHR37816:SF2">
    <property type="entry name" value="DNA TOPOLOGY MODULATION PROTEIN FLAR-RELATED PROTEIN"/>
    <property type="match status" value="1"/>
</dbReference>
<dbReference type="NCBIfam" id="NF004861">
    <property type="entry name" value="PRK06217.1"/>
    <property type="match status" value="1"/>
</dbReference>
<reference evidence="2" key="1">
    <citation type="submission" date="2016-11" db="EMBL/GenBank/DDBJ databases">
        <authorList>
            <person name="Varghese N."/>
            <person name="Submissions S."/>
        </authorList>
    </citation>
    <scope>NUCLEOTIDE SEQUENCE [LARGE SCALE GENOMIC DNA]</scope>
    <source>
        <strain evidence="2">DSM 15449</strain>
    </source>
</reference>
<dbReference type="PANTHER" id="PTHR37816">
    <property type="entry name" value="YALI0E33011P"/>
    <property type="match status" value="1"/>
</dbReference>
<dbReference type="Gene3D" id="3.40.50.300">
    <property type="entry name" value="P-loop containing nucleotide triphosphate hydrolases"/>
    <property type="match status" value="1"/>
</dbReference>
<keyword evidence="1" id="KW-0418">Kinase</keyword>
<accession>A0A1M5SAE7</accession>
<dbReference type="Pfam" id="PF13238">
    <property type="entry name" value="AAA_18"/>
    <property type="match status" value="1"/>
</dbReference>